<gene>
    <name evidence="2" type="ORF">SAMN05421783_12844</name>
</gene>
<organism evidence="2 3">
    <name type="scientific">Thiocapsa roseopersicina</name>
    <dbReference type="NCBI Taxonomy" id="1058"/>
    <lineage>
        <taxon>Bacteria</taxon>
        <taxon>Pseudomonadati</taxon>
        <taxon>Pseudomonadota</taxon>
        <taxon>Gammaproteobacteria</taxon>
        <taxon>Chromatiales</taxon>
        <taxon>Chromatiaceae</taxon>
        <taxon>Thiocapsa</taxon>
    </lineage>
</organism>
<protein>
    <submittedName>
        <fullName evidence="2">Uncharacterized protein</fullName>
    </submittedName>
</protein>
<dbReference type="Proteomes" id="UP000198816">
    <property type="component" value="Unassembled WGS sequence"/>
</dbReference>
<dbReference type="RefSeq" id="WP_093037063.1">
    <property type="nucleotide sequence ID" value="NZ_FNNZ01000028.1"/>
</dbReference>
<name>A0A1H3BYW3_THIRO</name>
<proteinExistence type="predicted"/>
<keyword evidence="3" id="KW-1185">Reference proteome</keyword>
<dbReference type="STRING" id="1058.SAMN05421783_12844"/>
<evidence type="ECO:0000313" key="3">
    <source>
        <dbReference type="Proteomes" id="UP000198816"/>
    </source>
</evidence>
<feature type="region of interest" description="Disordered" evidence="1">
    <location>
        <begin position="76"/>
        <end position="103"/>
    </location>
</feature>
<sequence>MSGLQALRTLAAQAIEHASTTPEPKTLHPDDARLAAAFLDHIAEHDPALRAEYQATIAADQRLILQMHEACIAAGIATREPPSTTTQPNRGTRNDPTRRDRRP</sequence>
<dbReference type="AlphaFoldDB" id="A0A1H3BYW3"/>
<evidence type="ECO:0000313" key="2">
    <source>
        <dbReference type="EMBL" id="SDX47107.1"/>
    </source>
</evidence>
<dbReference type="EMBL" id="FNNZ01000028">
    <property type="protein sequence ID" value="SDX47107.1"/>
    <property type="molecule type" value="Genomic_DNA"/>
</dbReference>
<evidence type="ECO:0000256" key="1">
    <source>
        <dbReference type="SAM" id="MobiDB-lite"/>
    </source>
</evidence>
<accession>A0A1H3BYW3</accession>
<reference evidence="3" key="1">
    <citation type="submission" date="2016-10" db="EMBL/GenBank/DDBJ databases">
        <authorList>
            <person name="Varghese N."/>
            <person name="Submissions S."/>
        </authorList>
    </citation>
    <scope>NUCLEOTIDE SEQUENCE [LARGE SCALE GENOMIC DNA]</scope>
    <source>
        <strain evidence="3">DSM 217</strain>
    </source>
</reference>
<feature type="compositionally biased region" description="Basic and acidic residues" evidence="1">
    <location>
        <begin position="92"/>
        <end position="103"/>
    </location>
</feature>